<evidence type="ECO:0000313" key="2">
    <source>
        <dbReference type="EMBL" id="CAE0362690.1"/>
    </source>
</evidence>
<reference evidence="2" key="1">
    <citation type="submission" date="2021-01" db="EMBL/GenBank/DDBJ databases">
        <authorList>
            <person name="Corre E."/>
            <person name="Pelletier E."/>
            <person name="Niang G."/>
            <person name="Scheremetjew M."/>
            <person name="Finn R."/>
            <person name="Kale V."/>
            <person name="Holt S."/>
            <person name="Cochrane G."/>
            <person name="Meng A."/>
            <person name="Brown T."/>
            <person name="Cohen L."/>
        </authorList>
    </citation>
    <scope>NUCLEOTIDE SEQUENCE</scope>
    <source>
        <strain evidence="2">CCMP1510</strain>
    </source>
</reference>
<proteinExistence type="predicted"/>
<feature type="chain" id="PRO_5031108424" evidence="1">
    <location>
        <begin position="24"/>
        <end position="186"/>
    </location>
</feature>
<dbReference type="AlphaFoldDB" id="A0A7S3JU67"/>
<dbReference type="EMBL" id="HBIJ01004897">
    <property type="protein sequence ID" value="CAE0362690.1"/>
    <property type="molecule type" value="Transcribed_RNA"/>
</dbReference>
<name>A0A7S3JU67_9STRA</name>
<evidence type="ECO:0000256" key="1">
    <source>
        <dbReference type="SAM" id="SignalP"/>
    </source>
</evidence>
<protein>
    <submittedName>
        <fullName evidence="2">Uncharacterized protein</fullName>
    </submittedName>
</protein>
<sequence length="186" mass="21231">MPDKMMLSFFSFFFVLSISMVQGFVVGNSQRGLERLNTKICLVKNTVPRSGEKSLHSKKNLSYRKMGIRYSGSAKSNEEEGYGPIGSLIRQGPVPFLVRITQPEKYERSVLAYMEKEQCSRMEAQGNMDAYFENPTTWAMQKLREKNGGPKYEYATANTNPKQLILTSTWASIVFALAYKIFVYGW</sequence>
<organism evidence="2">
    <name type="scientific">Aureoumbra lagunensis</name>
    <dbReference type="NCBI Taxonomy" id="44058"/>
    <lineage>
        <taxon>Eukaryota</taxon>
        <taxon>Sar</taxon>
        <taxon>Stramenopiles</taxon>
        <taxon>Ochrophyta</taxon>
        <taxon>Pelagophyceae</taxon>
        <taxon>Pelagomonadales</taxon>
        <taxon>Aureoumbra</taxon>
    </lineage>
</organism>
<keyword evidence="1" id="KW-0732">Signal</keyword>
<feature type="signal peptide" evidence="1">
    <location>
        <begin position="1"/>
        <end position="23"/>
    </location>
</feature>
<gene>
    <name evidence="2" type="ORF">ALAG00032_LOCUS3431</name>
</gene>
<accession>A0A7S3JU67</accession>